<dbReference type="CDD" id="cd07067">
    <property type="entry name" value="HP_PGM_like"/>
    <property type="match status" value="1"/>
</dbReference>
<dbReference type="InterPro" id="IPR013078">
    <property type="entry name" value="His_Pase_superF_clade-1"/>
</dbReference>
<dbReference type="EMBL" id="JACIFP010000001">
    <property type="protein sequence ID" value="MBB4133489.1"/>
    <property type="molecule type" value="Genomic_DNA"/>
</dbReference>
<organism evidence="1 2">
    <name type="scientific">Gordonia humi</name>
    <dbReference type="NCBI Taxonomy" id="686429"/>
    <lineage>
        <taxon>Bacteria</taxon>
        <taxon>Bacillati</taxon>
        <taxon>Actinomycetota</taxon>
        <taxon>Actinomycetes</taxon>
        <taxon>Mycobacteriales</taxon>
        <taxon>Gordoniaceae</taxon>
        <taxon>Gordonia</taxon>
    </lineage>
</organism>
<protein>
    <submittedName>
        <fullName evidence="1">Broad specificity phosphatase PhoE</fullName>
    </submittedName>
</protein>
<dbReference type="SUPFAM" id="SSF53254">
    <property type="entry name" value="Phosphoglycerate mutase-like"/>
    <property type="match status" value="1"/>
</dbReference>
<gene>
    <name evidence="1" type="ORF">BKA16_000041</name>
</gene>
<dbReference type="Proteomes" id="UP000551501">
    <property type="component" value="Unassembled WGS sequence"/>
</dbReference>
<dbReference type="Pfam" id="PF00300">
    <property type="entry name" value="His_Phos_1"/>
    <property type="match status" value="1"/>
</dbReference>
<name>A0A840EX38_9ACTN</name>
<dbReference type="InterPro" id="IPR029033">
    <property type="entry name" value="His_PPase_superfam"/>
</dbReference>
<dbReference type="RefSeq" id="WP_183368672.1">
    <property type="nucleotide sequence ID" value="NZ_BAABHL010000111.1"/>
</dbReference>
<evidence type="ECO:0000313" key="2">
    <source>
        <dbReference type="Proteomes" id="UP000551501"/>
    </source>
</evidence>
<dbReference type="PANTHER" id="PTHR48100:SF1">
    <property type="entry name" value="HISTIDINE PHOSPHATASE FAMILY PROTEIN-RELATED"/>
    <property type="match status" value="1"/>
</dbReference>
<dbReference type="GO" id="GO:0016791">
    <property type="term" value="F:phosphatase activity"/>
    <property type="evidence" value="ECO:0007669"/>
    <property type="project" value="TreeGrafter"/>
</dbReference>
<dbReference type="GO" id="GO:0005737">
    <property type="term" value="C:cytoplasm"/>
    <property type="evidence" value="ECO:0007669"/>
    <property type="project" value="TreeGrafter"/>
</dbReference>
<comment type="caution">
    <text evidence="1">The sequence shown here is derived from an EMBL/GenBank/DDBJ whole genome shotgun (WGS) entry which is preliminary data.</text>
</comment>
<sequence>MGAIYLVRHGQAPAHAYGVGTATGDAPGLTDLGFEQARRSGVLLAGMVPAFDATISGALPRQRATLQGVMAAFDPRPEHVVDADWDEYSVSDIVAGSVDAATYADRAAYQRLVDTALSDWIDGTTTGDESYAEYAARTTAAAQRAADLAGSGANVLVVSSAGTITQLLAQLWQVPPQGWPTLSRAFVNASVTKVISGKRGLSVVSVNEHAHLARRGEGMMTYR</sequence>
<accession>A0A840EX38</accession>
<dbReference type="Gene3D" id="3.40.50.1240">
    <property type="entry name" value="Phosphoglycerate mutase-like"/>
    <property type="match status" value="1"/>
</dbReference>
<evidence type="ECO:0000313" key="1">
    <source>
        <dbReference type="EMBL" id="MBB4133489.1"/>
    </source>
</evidence>
<dbReference type="PANTHER" id="PTHR48100">
    <property type="entry name" value="BROAD-SPECIFICITY PHOSPHATASE YOR283W-RELATED"/>
    <property type="match status" value="1"/>
</dbReference>
<proteinExistence type="predicted"/>
<dbReference type="AlphaFoldDB" id="A0A840EX38"/>
<dbReference type="SMART" id="SM00855">
    <property type="entry name" value="PGAM"/>
    <property type="match status" value="1"/>
</dbReference>
<keyword evidence="2" id="KW-1185">Reference proteome</keyword>
<dbReference type="InterPro" id="IPR050275">
    <property type="entry name" value="PGM_Phosphatase"/>
</dbReference>
<reference evidence="1 2" key="1">
    <citation type="submission" date="2020-08" db="EMBL/GenBank/DDBJ databases">
        <title>Sequencing the genomes of 1000 actinobacteria strains.</title>
        <authorList>
            <person name="Klenk H.-P."/>
        </authorList>
    </citation>
    <scope>NUCLEOTIDE SEQUENCE [LARGE SCALE GENOMIC DNA]</scope>
    <source>
        <strain evidence="1 2">DSM 45298</strain>
    </source>
</reference>